<evidence type="ECO:0000313" key="2">
    <source>
        <dbReference type="Proteomes" id="UP000320811"/>
    </source>
</evidence>
<keyword evidence="2" id="KW-1185">Reference proteome</keyword>
<sequence length="183" mass="19318">MADKKIIQLNPASTITANDILGVCQNPITGELLQATASDLRTYVLGGANAGARIFFIVGIPSIPLGVDGDVCFDIQAHNIYQKASGAWILQDSYGSIGGMDRIRFTATYGSGGLSADGKSYINSSLLNGMPQEVLIDGSPLIGVENFGDIPAFDEWDFDPVLGKLIFGSPLPAGARITVLYSF</sequence>
<dbReference type="EMBL" id="VIWO01000006">
    <property type="protein sequence ID" value="TWF38849.1"/>
    <property type="molecule type" value="Genomic_DNA"/>
</dbReference>
<gene>
    <name evidence="1" type="ORF">FHW36_10672</name>
</gene>
<accession>A0A561PL64</accession>
<dbReference type="RefSeq" id="WP_145671283.1">
    <property type="nucleotide sequence ID" value="NZ_VIWO01000006.1"/>
</dbReference>
<proteinExistence type="predicted"/>
<comment type="caution">
    <text evidence="1">The sequence shown here is derived from an EMBL/GenBank/DDBJ whole genome shotgun (WGS) entry which is preliminary data.</text>
</comment>
<reference evidence="1 2" key="1">
    <citation type="submission" date="2019-06" db="EMBL/GenBank/DDBJ databases">
        <title>Sorghum-associated microbial communities from plants grown in Nebraska, USA.</title>
        <authorList>
            <person name="Schachtman D."/>
        </authorList>
    </citation>
    <scope>NUCLEOTIDE SEQUENCE [LARGE SCALE GENOMIC DNA]</scope>
    <source>
        <strain evidence="1 2">1209</strain>
    </source>
</reference>
<organism evidence="1 2">
    <name type="scientific">Chitinophaga polysaccharea</name>
    <dbReference type="NCBI Taxonomy" id="1293035"/>
    <lineage>
        <taxon>Bacteria</taxon>
        <taxon>Pseudomonadati</taxon>
        <taxon>Bacteroidota</taxon>
        <taxon>Chitinophagia</taxon>
        <taxon>Chitinophagales</taxon>
        <taxon>Chitinophagaceae</taxon>
        <taxon>Chitinophaga</taxon>
    </lineage>
</organism>
<name>A0A561PL64_9BACT</name>
<protein>
    <submittedName>
        <fullName evidence="1">Uncharacterized protein</fullName>
    </submittedName>
</protein>
<dbReference type="OrthoDB" id="676567at2"/>
<dbReference type="AlphaFoldDB" id="A0A561PL64"/>
<evidence type="ECO:0000313" key="1">
    <source>
        <dbReference type="EMBL" id="TWF38849.1"/>
    </source>
</evidence>
<dbReference type="Proteomes" id="UP000320811">
    <property type="component" value="Unassembled WGS sequence"/>
</dbReference>